<protein>
    <submittedName>
        <fullName evidence="2">DUF6894 family protein</fullName>
    </submittedName>
</protein>
<evidence type="ECO:0000259" key="1">
    <source>
        <dbReference type="Pfam" id="PF21834"/>
    </source>
</evidence>
<dbReference type="RefSeq" id="WP_261294117.1">
    <property type="nucleotide sequence ID" value="NZ_JANQBK010000005.1"/>
</dbReference>
<name>A0ABV7SXD6_9SPHN</name>
<proteinExistence type="predicted"/>
<feature type="domain" description="DUF6894" evidence="1">
    <location>
        <begin position="3"/>
        <end position="71"/>
    </location>
</feature>
<evidence type="ECO:0000313" key="2">
    <source>
        <dbReference type="EMBL" id="MFC3580744.1"/>
    </source>
</evidence>
<sequence>MARYFFHLHERGTITVDEEGRVFATLAAAYAAAIRDARAIMCDQLGEGKLCLACLIEIVDDTGACVARVPFGDAVDVTGA</sequence>
<comment type="caution">
    <text evidence="2">The sequence shown here is derived from an EMBL/GenBank/DDBJ whole genome shotgun (WGS) entry which is preliminary data.</text>
</comment>
<accession>A0ABV7SXD6</accession>
<dbReference type="Pfam" id="PF21834">
    <property type="entry name" value="DUF6894"/>
    <property type="match status" value="1"/>
</dbReference>
<organism evidence="2 3">
    <name type="scientific">Sphingomonas hylomeconis</name>
    <dbReference type="NCBI Taxonomy" id="1395958"/>
    <lineage>
        <taxon>Bacteria</taxon>
        <taxon>Pseudomonadati</taxon>
        <taxon>Pseudomonadota</taxon>
        <taxon>Alphaproteobacteria</taxon>
        <taxon>Sphingomonadales</taxon>
        <taxon>Sphingomonadaceae</taxon>
        <taxon>Sphingomonas</taxon>
    </lineage>
</organism>
<evidence type="ECO:0000313" key="3">
    <source>
        <dbReference type="Proteomes" id="UP001595713"/>
    </source>
</evidence>
<gene>
    <name evidence="2" type="ORF">ACFONA_11265</name>
</gene>
<dbReference type="EMBL" id="JBHRXP010000007">
    <property type="protein sequence ID" value="MFC3580744.1"/>
    <property type="molecule type" value="Genomic_DNA"/>
</dbReference>
<dbReference type="Proteomes" id="UP001595713">
    <property type="component" value="Unassembled WGS sequence"/>
</dbReference>
<dbReference type="InterPro" id="IPR054189">
    <property type="entry name" value="DUF6894"/>
</dbReference>
<reference evidence="3" key="1">
    <citation type="journal article" date="2019" name="Int. J. Syst. Evol. Microbiol.">
        <title>The Global Catalogue of Microorganisms (GCM) 10K type strain sequencing project: providing services to taxonomists for standard genome sequencing and annotation.</title>
        <authorList>
            <consortium name="The Broad Institute Genomics Platform"/>
            <consortium name="The Broad Institute Genome Sequencing Center for Infectious Disease"/>
            <person name="Wu L."/>
            <person name="Ma J."/>
        </authorList>
    </citation>
    <scope>NUCLEOTIDE SEQUENCE [LARGE SCALE GENOMIC DNA]</scope>
    <source>
        <strain evidence="3">KCTC 42739</strain>
    </source>
</reference>
<keyword evidence="3" id="KW-1185">Reference proteome</keyword>